<protein>
    <submittedName>
        <fullName evidence="1">Uncharacterized protein</fullName>
    </submittedName>
</protein>
<dbReference type="PATRIC" id="fig|1256908.3.peg.611"/>
<dbReference type="EMBL" id="AWVJ01000047">
    <property type="protein sequence ID" value="ERK50604.1"/>
    <property type="molecule type" value="Genomic_DNA"/>
</dbReference>
<name>U2Q3K7_EUBRA</name>
<dbReference type="eggNOG" id="ENOG502ZFTE">
    <property type="taxonomic scope" value="Bacteria"/>
</dbReference>
<sequence length="71" mass="8415">MHEKIQDVMNTAWKNYKDYRRSGDIRQYTKQMSALVEKYKGDPLLLQFAENMAITYAPVINAMAEEKRNEQ</sequence>
<dbReference type="HOGENOM" id="CLU_2585194_0_0_9"/>
<evidence type="ECO:0000313" key="2">
    <source>
        <dbReference type="Proteomes" id="UP000016608"/>
    </source>
</evidence>
<evidence type="ECO:0000313" key="1">
    <source>
        <dbReference type="EMBL" id="ERK50604.1"/>
    </source>
</evidence>
<dbReference type="Proteomes" id="UP000016608">
    <property type="component" value="Unassembled WGS sequence"/>
</dbReference>
<keyword evidence="2" id="KW-1185">Reference proteome</keyword>
<dbReference type="AlphaFoldDB" id="U2Q3K7"/>
<reference evidence="1 2" key="1">
    <citation type="submission" date="2013-06" db="EMBL/GenBank/DDBJ databases">
        <authorList>
            <person name="Weinstock G."/>
            <person name="Sodergren E."/>
            <person name="Lobos E.A."/>
            <person name="Fulton L."/>
            <person name="Fulton R."/>
            <person name="Courtney L."/>
            <person name="Fronick C."/>
            <person name="O'Laughlin M."/>
            <person name="Godfrey J."/>
            <person name="Wilson R.M."/>
            <person name="Miner T."/>
            <person name="Farmer C."/>
            <person name="Delehaunty K."/>
            <person name="Cordes M."/>
            <person name="Minx P."/>
            <person name="Tomlinson C."/>
            <person name="Chen J."/>
            <person name="Wollam A."/>
            <person name="Pepin K.H."/>
            <person name="Bhonagiri V."/>
            <person name="Zhang X."/>
            <person name="Warren W."/>
            <person name="Mitreva M."/>
            <person name="Mardis E.R."/>
            <person name="Wilson R.K."/>
        </authorList>
    </citation>
    <scope>NUCLEOTIDE SEQUENCE [LARGE SCALE GENOMIC DNA]</scope>
    <source>
        <strain evidence="1 2">ATCC 29099</strain>
    </source>
</reference>
<gene>
    <name evidence="1" type="ORF">HMPREF0373_00664</name>
</gene>
<dbReference type="RefSeq" id="WP_021738359.1">
    <property type="nucleotide sequence ID" value="NZ_KI271099.1"/>
</dbReference>
<proteinExistence type="predicted"/>
<accession>U2Q3K7</accession>
<organism evidence="1 2">
    <name type="scientific">Eubacterium ramulus ATCC 29099</name>
    <dbReference type="NCBI Taxonomy" id="1256908"/>
    <lineage>
        <taxon>Bacteria</taxon>
        <taxon>Bacillati</taxon>
        <taxon>Bacillota</taxon>
        <taxon>Clostridia</taxon>
        <taxon>Eubacteriales</taxon>
        <taxon>Eubacteriaceae</taxon>
        <taxon>Eubacterium</taxon>
    </lineage>
</organism>
<comment type="caution">
    <text evidence="1">The sequence shown here is derived from an EMBL/GenBank/DDBJ whole genome shotgun (WGS) entry which is preliminary data.</text>
</comment>
<dbReference type="GeneID" id="42785870"/>